<gene>
    <name evidence="7" type="ORF">QSP1433_LOCUS9423</name>
</gene>
<dbReference type="InterPro" id="IPR039417">
    <property type="entry name" value="Peptidase_C1A_papain-like"/>
</dbReference>
<evidence type="ECO:0000259" key="6">
    <source>
        <dbReference type="SMART" id="SM00848"/>
    </source>
</evidence>
<dbReference type="SMART" id="SM00848">
    <property type="entry name" value="Inhibitor_I29"/>
    <property type="match status" value="1"/>
</dbReference>
<dbReference type="InterPro" id="IPR000668">
    <property type="entry name" value="Peptidase_C1A_C"/>
</dbReference>
<keyword evidence="4" id="KW-1133">Transmembrane helix</keyword>
<dbReference type="SUPFAM" id="SSF54001">
    <property type="entry name" value="Cysteine proteinases"/>
    <property type="match status" value="1"/>
</dbReference>
<dbReference type="Pfam" id="PF08246">
    <property type="entry name" value="Inhibitor_I29"/>
    <property type="match status" value="1"/>
</dbReference>
<dbReference type="AlphaFoldDB" id="A0A7S2WHS9"/>
<dbReference type="SMART" id="SM00645">
    <property type="entry name" value="Pept_C1"/>
    <property type="match status" value="1"/>
</dbReference>
<dbReference type="PROSITE" id="PS00639">
    <property type="entry name" value="THIOL_PROTEASE_HIS"/>
    <property type="match status" value="1"/>
</dbReference>
<feature type="transmembrane region" description="Helical" evidence="4">
    <location>
        <begin position="42"/>
        <end position="62"/>
    </location>
</feature>
<comment type="similarity">
    <text evidence="1">Belongs to the peptidase C1 family.</text>
</comment>
<evidence type="ECO:0000256" key="1">
    <source>
        <dbReference type="ARBA" id="ARBA00008455"/>
    </source>
</evidence>
<keyword evidence="4" id="KW-0812">Transmembrane</keyword>
<dbReference type="EMBL" id="HBHK01015038">
    <property type="protein sequence ID" value="CAD9687195.1"/>
    <property type="molecule type" value="Transcribed_RNA"/>
</dbReference>
<dbReference type="Gene3D" id="3.90.70.10">
    <property type="entry name" value="Cysteine proteinases"/>
    <property type="match status" value="1"/>
</dbReference>
<dbReference type="PROSITE" id="PS00139">
    <property type="entry name" value="THIOL_PROTEASE_CYS"/>
    <property type="match status" value="1"/>
</dbReference>
<sequence>MEEQNTNNEPLMAVEGGMETRRESRVGSIAEVPIKNSGGKGWMVAACTLVVVIVIAAIFTFGKTAEKKVATFSIPQAYQVQVHVLFPYSQLHEDAFVYVDLNKGVQSISYYSGANVFIYNTTGPSYTIGPVLDHKECQYNNGKEYNETTGEGMGSPLQDVFPKDFEALFTKNETTVMLRGEECDVYTYSYNGRLADKDGYLGNYTFYVSKKDQHPMRLYFHGHNIFLGGSHVDEYVLDYHNFVDLSRSGGVHDDLFKPPAGMKCVPEHGKTPAEKRAEDKELEQRRQELAKRDAGLHILLPGDDADRLRREEHDAHIDEHDKSYDSEDERAFRQAVYNANMRHIGAINRQNKGYTLDDNHMGDWTVDEMMRVRGYNGASNETLCQTDSVERIKMEQQADEKPVPRVVDYVNGPEKLVGKPGDQGSCGSCWTFGTTGAIEGAYAKKTGKFVKMSEQNILDCSWKEPFGNNGCGGGADMRGYEWVINNNNGLLADNETYPYINQDGFCKFDHKRGLVNPSIKAVEGLKMVGCGVVTERYLDDKSVSDEESVAAFVYKLAKHGPLGISINAEPKDFYFYKSGVYNSEECVGTVDKLDHAVLAVGYNLDHNPPYMVLKNSWSTNWGEGGFARVALNENVCGFATTPTYVILE</sequence>
<dbReference type="GO" id="GO:0008234">
    <property type="term" value="F:cysteine-type peptidase activity"/>
    <property type="evidence" value="ECO:0007669"/>
    <property type="project" value="InterPro"/>
</dbReference>
<keyword evidence="4" id="KW-0472">Membrane</keyword>
<keyword evidence="2" id="KW-0865">Zymogen</keyword>
<evidence type="ECO:0000256" key="2">
    <source>
        <dbReference type="ARBA" id="ARBA00023145"/>
    </source>
</evidence>
<dbReference type="PRINTS" id="PR00705">
    <property type="entry name" value="PAPAIN"/>
</dbReference>
<feature type="domain" description="Peptidase C1A papain C-terminal" evidence="5">
    <location>
        <begin position="403"/>
        <end position="646"/>
    </location>
</feature>
<dbReference type="InterPro" id="IPR038765">
    <property type="entry name" value="Papain-like_cys_pep_sf"/>
</dbReference>
<name>A0A7S2WHS9_9STRA</name>
<dbReference type="CDD" id="cd02248">
    <property type="entry name" value="Peptidase_C1A"/>
    <property type="match status" value="1"/>
</dbReference>
<reference evidence="7" key="1">
    <citation type="submission" date="2021-01" db="EMBL/GenBank/DDBJ databases">
        <authorList>
            <person name="Corre E."/>
            <person name="Pelletier E."/>
            <person name="Niang G."/>
            <person name="Scheremetjew M."/>
            <person name="Finn R."/>
            <person name="Kale V."/>
            <person name="Holt S."/>
            <person name="Cochrane G."/>
            <person name="Meng A."/>
            <person name="Brown T."/>
            <person name="Cohen L."/>
        </authorList>
    </citation>
    <scope>NUCLEOTIDE SEQUENCE</scope>
    <source>
        <strain evidence="7">NY070348D</strain>
    </source>
</reference>
<evidence type="ECO:0000256" key="3">
    <source>
        <dbReference type="ARBA" id="ARBA00023157"/>
    </source>
</evidence>
<keyword evidence="3" id="KW-1015">Disulfide bond</keyword>
<dbReference type="InterPro" id="IPR013201">
    <property type="entry name" value="Prot_inhib_I29"/>
</dbReference>
<dbReference type="Pfam" id="PF00112">
    <property type="entry name" value="Peptidase_C1"/>
    <property type="match status" value="1"/>
</dbReference>
<evidence type="ECO:0000256" key="4">
    <source>
        <dbReference type="SAM" id="Phobius"/>
    </source>
</evidence>
<dbReference type="InterPro" id="IPR013128">
    <property type="entry name" value="Peptidase_C1A"/>
</dbReference>
<dbReference type="GO" id="GO:0006508">
    <property type="term" value="P:proteolysis"/>
    <property type="evidence" value="ECO:0007669"/>
    <property type="project" value="InterPro"/>
</dbReference>
<proteinExistence type="inferred from homology"/>
<organism evidence="7">
    <name type="scientific">Mucochytrium quahogii</name>
    <dbReference type="NCBI Taxonomy" id="96639"/>
    <lineage>
        <taxon>Eukaryota</taxon>
        <taxon>Sar</taxon>
        <taxon>Stramenopiles</taxon>
        <taxon>Bigyra</taxon>
        <taxon>Labyrinthulomycetes</taxon>
        <taxon>Thraustochytrida</taxon>
        <taxon>Thraustochytriidae</taxon>
        <taxon>Mucochytrium</taxon>
    </lineage>
</organism>
<dbReference type="InterPro" id="IPR025660">
    <property type="entry name" value="Pept_his_AS"/>
</dbReference>
<accession>A0A7S2WHS9</accession>
<evidence type="ECO:0000313" key="7">
    <source>
        <dbReference type="EMBL" id="CAD9687195.1"/>
    </source>
</evidence>
<evidence type="ECO:0000259" key="5">
    <source>
        <dbReference type="SMART" id="SM00645"/>
    </source>
</evidence>
<feature type="domain" description="Cathepsin propeptide inhibitor" evidence="6">
    <location>
        <begin position="313"/>
        <end position="369"/>
    </location>
</feature>
<dbReference type="PANTHER" id="PTHR12411">
    <property type="entry name" value="CYSTEINE PROTEASE FAMILY C1-RELATED"/>
    <property type="match status" value="1"/>
</dbReference>
<protein>
    <submittedName>
        <fullName evidence="7">Uncharacterized protein</fullName>
    </submittedName>
</protein>
<dbReference type="InterPro" id="IPR000169">
    <property type="entry name" value="Pept_cys_AS"/>
</dbReference>